<dbReference type="RefSeq" id="WP_059150011.1">
    <property type="nucleotide sequence ID" value="NZ_KQ130452.1"/>
</dbReference>
<name>A0A0J8AYD5_9SPHN</name>
<feature type="transmembrane region" description="Helical" evidence="1">
    <location>
        <begin position="100"/>
        <end position="123"/>
    </location>
</feature>
<dbReference type="OrthoDB" id="193898at2"/>
<evidence type="ECO:0000259" key="2">
    <source>
        <dbReference type="Pfam" id="PF02517"/>
    </source>
</evidence>
<proteinExistence type="predicted"/>
<dbReference type="Pfam" id="PF02517">
    <property type="entry name" value="Rce1-like"/>
    <property type="match status" value="1"/>
</dbReference>
<comment type="caution">
    <text evidence="3">The sequence shown here is derived from an EMBL/GenBank/DDBJ whole genome shotgun (WGS) entry which is preliminary data.</text>
</comment>
<feature type="transmembrane region" description="Helical" evidence="1">
    <location>
        <begin position="190"/>
        <end position="210"/>
    </location>
</feature>
<feature type="domain" description="CAAX prenyl protease 2/Lysostaphin resistance protein A-like" evidence="2">
    <location>
        <begin position="134"/>
        <end position="226"/>
    </location>
</feature>
<dbReference type="GO" id="GO:0080120">
    <property type="term" value="P:CAAX-box protein maturation"/>
    <property type="evidence" value="ECO:0007669"/>
    <property type="project" value="UniProtKB-ARBA"/>
</dbReference>
<dbReference type="PATRIC" id="fig|1114963.3.peg.569"/>
<keyword evidence="1" id="KW-0812">Transmembrane</keyword>
<feature type="transmembrane region" description="Helical" evidence="1">
    <location>
        <begin position="222"/>
        <end position="239"/>
    </location>
</feature>
<organism evidence="3 4">
    <name type="scientific">Novosphingobium barchaimii LL02</name>
    <dbReference type="NCBI Taxonomy" id="1114963"/>
    <lineage>
        <taxon>Bacteria</taxon>
        <taxon>Pseudomonadati</taxon>
        <taxon>Pseudomonadota</taxon>
        <taxon>Alphaproteobacteria</taxon>
        <taxon>Sphingomonadales</taxon>
        <taxon>Sphingomonadaceae</taxon>
        <taxon>Novosphingobium</taxon>
    </lineage>
</organism>
<keyword evidence="1" id="KW-1133">Transmembrane helix</keyword>
<accession>A0A0J8AYD5</accession>
<feature type="transmembrane region" description="Helical" evidence="1">
    <location>
        <begin position="259"/>
        <end position="284"/>
    </location>
</feature>
<dbReference type="PANTHER" id="PTHR39430">
    <property type="entry name" value="MEMBRANE-ASSOCIATED PROTEASE-RELATED"/>
    <property type="match status" value="1"/>
</dbReference>
<evidence type="ECO:0000256" key="1">
    <source>
        <dbReference type="SAM" id="Phobius"/>
    </source>
</evidence>
<dbReference type="AlphaFoldDB" id="A0A0J8AYD5"/>
<feature type="transmembrane region" description="Helical" evidence="1">
    <location>
        <begin position="165"/>
        <end position="184"/>
    </location>
</feature>
<evidence type="ECO:0000313" key="3">
    <source>
        <dbReference type="EMBL" id="KMS59215.1"/>
    </source>
</evidence>
<reference evidence="3 4" key="1">
    <citation type="journal article" date="2015" name="G3 (Bethesda)">
        <title>Insights into Ongoing Evolution of the Hexachlorocyclohexane Catabolic Pathway from Comparative Genomics of Ten Sphingomonadaceae Strains.</title>
        <authorList>
            <person name="Pearce S.L."/>
            <person name="Oakeshott J.G."/>
            <person name="Pandey G."/>
        </authorList>
    </citation>
    <scope>NUCLEOTIDE SEQUENCE [LARGE SCALE GENOMIC DNA]</scope>
    <source>
        <strain evidence="3 4">LL02</strain>
    </source>
</reference>
<dbReference type="GO" id="GO:0004175">
    <property type="term" value="F:endopeptidase activity"/>
    <property type="evidence" value="ECO:0007669"/>
    <property type="project" value="UniProtKB-ARBA"/>
</dbReference>
<feature type="transmembrane region" description="Helical" evidence="1">
    <location>
        <begin position="59"/>
        <end position="79"/>
    </location>
</feature>
<feature type="transmembrane region" description="Helical" evidence="1">
    <location>
        <begin position="28"/>
        <end position="53"/>
    </location>
</feature>
<evidence type="ECO:0000313" key="4">
    <source>
        <dbReference type="Proteomes" id="UP000052268"/>
    </source>
</evidence>
<dbReference type="Proteomes" id="UP000052268">
    <property type="component" value="Unassembled WGS sequence"/>
</dbReference>
<dbReference type="PANTHER" id="PTHR39430:SF1">
    <property type="entry name" value="PROTEASE"/>
    <property type="match status" value="1"/>
</dbReference>
<keyword evidence="4" id="KW-1185">Reference proteome</keyword>
<sequence length="300" mass="31666">MTTNGASPLPAPEKARPGRLRRFTAHPLTLLPLGALLVILGATLPAIILKLLLPGGASIFAALTGVVTGACSLLAYFAFRRWVERAPREPARRMRAVHEMAAGALGGAALFTLITGIVALLGGFSVTGLRGMGELWIWLGIAFSSGMIEETLFRGVIQRQLEAMFGTWVALAATSAFFGLAHLTNPGATLFAAFAIACEAGILLGSAYLVTRRLWAPIGLHMAWNFTQGWVFSIPVSGGKPPVGLLETRLMGPQWLTGGAFGLEASAVALVAASSAGVVLLIYAHRQGRFLPPRWKRTAA</sequence>
<protein>
    <submittedName>
        <fullName evidence="3">Abortive infection protein</fullName>
    </submittedName>
</protein>
<gene>
    <name evidence="3" type="ORF">V474_08355</name>
</gene>
<dbReference type="EMBL" id="JACU01000002">
    <property type="protein sequence ID" value="KMS59215.1"/>
    <property type="molecule type" value="Genomic_DNA"/>
</dbReference>
<keyword evidence="1" id="KW-0472">Membrane</keyword>
<dbReference type="InterPro" id="IPR003675">
    <property type="entry name" value="Rce1/LyrA-like_dom"/>
</dbReference>
<feature type="transmembrane region" description="Helical" evidence="1">
    <location>
        <begin position="135"/>
        <end position="153"/>
    </location>
</feature>